<dbReference type="AlphaFoldDB" id="A0AAE6IWS7"/>
<evidence type="ECO:0000313" key="11">
    <source>
        <dbReference type="EMBL" id="QEL44020.1"/>
    </source>
</evidence>
<dbReference type="SUPFAM" id="SSF50370">
    <property type="entry name" value="Ricin B-like lectins"/>
    <property type="match status" value="1"/>
</dbReference>
<feature type="signal peptide" evidence="10">
    <location>
        <begin position="1"/>
        <end position="16"/>
    </location>
</feature>
<dbReference type="InterPro" id="IPR003558">
    <property type="entry name" value="CDtoxinA/C"/>
</dbReference>
<dbReference type="GO" id="GO:0090729">
    <property type="term" value="F:toxin activity"/>
    <property type="evidence" value="ECO:0007669"/>
    <property type="project" value="UniProtKB-KW"/>
</dbReference>
<sequence length="182" mass="20548">MKALAIIFLFVSISFANENITDAFQIRNANTGIPINIKRFSGQFNYQNWFLNDLGVDPKIKKVDKFSNSFPFGYVQFQVAADVKMCLQIAPSGFLALKNCKQDYDSGEFETIFQIIPTSSGAMQLRSLVLKTNECLGTFENPNVPIEDRVGLVRCVLEFFVDIEPKQLFVFSPPLSEAKVIR</sequence>
<evidence type="ECO:0000256" key="5">
    <source>
        <dbReference type="ARBA" id="ARBA00023026"/>
    </source>
</evidence>
<keyword evidence="5" id="KW-0843">Virulence</keyword>
<gene>
    <name evidence="11" type="primary">cdtC1</name>
    <name evidence="11" type="ORF">CFVT_0025</name>
</gene>
<keyword evidence="8" id="KW-0998">Cell outer membrane</keyword>
<dbReference type="GO" id="GO:0009279">
    <property type="term" value="C:cell outer membrane"/>
    <property type="evidence" value="ECO:0007669"/>
    <property type="project" value="UniProtKB-SubCell"/>
</dbReference>
<keyword evidence="9" id="KW-0449">Lipoprotein</keyword>
<dbReference type="RefSeq" id="WP_011731680.1">
    <property type="nucleotide sequence ID" value="NZ_CP043435.1"/>
</dbReference>
<accession>A0AAE6IWS7</accession>
<evidence type="ECO:0000256" key="8">
    <source>
        <dbReference type="ARBA" id="ARBA00023237"/>
    </source>
</evidence>
<dbReference type="EMBL" id="CP043435">
    <property type="protein sequence ID" value="QEL44020.1"/>
    <property type="molecule type" value="Genomic_DNA"/>
</dbReference>
<evidence type="ECO:0000256" key="1">
    <source>
        <dbReference type="ARBA" id="ARBA00004459"/>
    </source>
</evidence>
<organism evidence="11 12">
    <name type="scientific">Campylobacter fetus subsp. venerealis NCTC 10354</name>
    <dbReference type="NCBI Taxonomy" id="983328"/>
    <lineage>
        <taxon>Bacteria</taxon>
        <taxon>Pseudomonadati</taxon>
        <taxon>Campylobacterota</taxon>
        <taxon>Epsilonproteobacteria</taxon>
        <taxon>Campylobacterales</taxon>
        <taxon>Campylobacteraceae</taxon>
        <taxon>Campylobacter</taxon>
        <taxon>Campylobacter fetus subsp. venerealis bv. venerealis</taxon>
    </lineage>
</organism>
<evidence type="ECO:0000313" key="12">
    <source>
        <dbReference type="Proteomes" id="UP000322035"/>
    </source>
</evidence>
<dbReference type="InterPro" id="IPR035992">
    <property type="entry name" value="Ricin_B-like_lectins"/>
</dbReference>
<evidence type="ECO:0000256" key="2">
    <source>
        <dbReference type="ARBA" id="ARBA00022656"/>
    </source>
</evidence>
<keyword evidence="3 10" id="KW-0732">Signal</keyword>
<proteinExistence type="predicted"/>
<reference evidence="11 12" key="1">
    <citation type="submission" date="2019-08" db="EMBL/GenBank/DDBJ databases">
        <title>Complete genomes of the Campylobacter fetus subsp. venerealis, Campylobacter lari subsp. concheus, Campylobacter sputorum bv. sputorum and Campylobacter volucris type strains.</title>
        <authorList>
            <person name="Miller W.G."/>
            <person name="Yee E."/>
        </authorList>
    </citation>
    <scope>NUCLEOTIDE SEQUENCE [LARGE SCALE GENOMIC DNA]</scope>
    <source>
        <strain evidence="11 12">NCTC 10354</strain>
    </source>
</reference>
<evidence type="ECO:0000256" key="10">
    <source>
        <dbReference type="SAM" id="SignalP"/>
    </source>
</evidence>
<dbReference type="CDD" id="cd23413">
    <property type="entry name" value="beta-trefoil_Ricin_CdtC"/>
    <property type="match status" value="1"/>
</dbReference>
<name>A0AAE6IWS7_CAMFE</name>
<keyword evidence="6" id="KW-0472">Membrane</keyword>
<evidence type="ECO:0000256" key="4">
    <source>
        <dbReference type="ARBA" id="ARBA00022734"/>
    </source>
</evidence>
<evidence type="ECO:0000256" key="3">
    <source>
        <dbReference type="ARBA" id="ARBA00022729"/>
    </source>
</evidence>
<dbReference type="Pfam" id="PF03498">
    <property type="entry name" value="CDtoxinA"/>
    <property type="match status" value="1"/>
</dbReference>
<dbReference type="GO" id="GO:0030246">
    <property type="term" value="F:carbohydrate binding"/>
    <property type="evidence" value="ECO:0007669"/>
    <property type="project" value="UniProtKB-KW"/>
</dbReference>
<dbReference type="GeneID" id="61063868"/>
<comment type="subcellular location">
    <subcellularLocation>
        <location evidence="1">Cell outer membrane</location>
        <topology evidence="1">Lipid-anchor</topology>
    </subcellularLocation>
</comment>
<evidence type="ECO:0000256" key="7">
    <source>
        <dbReference type="ARBA" id="ARBA00023139"/>
    </source>
</evidence>
<protein>
    <submittedName>
        <fullName evidence="11">Cytolethal distending toxin, subunit CdtC</fullName>
    </submittedName>
</protein>
<keyword evidence="4" id="KW-0430">Lectin</keyword>
<dbReference type="Proteomes" id="UP000322035">
    <property type="component" value="Chromosome"/>
</dbReference>
<evidence type="ECO:0000256" key="9">
    <source>
        <dbReference type="ARBA" id="ARBA00023288"/>
    </source>
</evidence>
<feature type="chain" id="PRO_5042073425" evidence="10">
    <location>
        <begin position="17"/>
        <end position="182"/>
    </location>
</feature>
<keyword evidence="7" id="KW-0564">Palmitate</keyword>
<evidence type="ECO:0000256" key="6">
    <source>
        <dbReference type="ARBA" id="ARBA00023136"/>
    </source>
</evidence>
<keyword evidence="2" id="KW-0800">Toxin</keyword>
<dbReference type="Gene3D" id="2.80.10.50">
    <property type="match status" value="1"/>
</dbReference>